<keyword evidence="1" id="KW-0472">Membrane</keyword>
<organism evidence="2 3">
    <name type="scientific">Candidatus Woesebacteria bacterium RIFCSPHIGHO2_01_FULL_38_9b</name>
    <dbReference type="NCBI Taxonomy" id="1802493"/>
    <lineage>
        <taxon>Bacteria</taxon>
        <taxon>Candidatus Woeseibacteriota</taxon>
    </lineage>
</organism>
<evidence type="ECO:0000313" key="3">
    <source>
        <dbReference type="Proteomes" id="UP000178750"/>
    </source>
</evidence>
<keyword evidence="1" id="KW-0812">Transmembrane</keyword>
<proteinExistence type="predicted"/>
<sequence>MHSDICVAIMDIKSFLPGKDEKKEYYWSVVLEPGWVQAGIWRIEGDKAQVVLSSPTFAWELEEELVSAVDNALSSAIQTFPEDIQEPQKTVFGVSTSWVKGGEISQEYLDKIKILCTELSLKPIGFVVLPEAIAHYIKFEEGGTLTAVVLGVYKQSLEISLFRLGTLVGTTTVARSVSIVDDVMEGIVRFSSAEHIPSRFIVYDGKEGELEEARQALLKVNWEDFGNLKLLHTPKVEIFNTDTKIYAVCLAGASELGDIKGIVVTIEGDENIEEKTKSLPVEDISKHIATPIEELGFVTDKDIAEETRLEAGLGKVEQKPEVELTPEREITDIHQNVSAPANVERRKIKFPEKHFLIFNKVSGNISSLMRKFKPPKLTFAASGEKVFVFGIGFLLLIAILGFLAWWFYPKAVVTVYVSPKRLDERFSLTVDKGSDSSNYSDRLLAGHLLEETFSGEKTKQTSGTKTVGDKAKGEVTIYRVGGEISLANGTILSGPDNLKFTLEEDVVVASGSAGSPGTTKTKVAAGDIGAGHNLAAGGTFRVGNYSTIDMEAKNESAFSGGSSREINAVSEEDQEGLQQELEDELKANAVEAFKKELKDEDYFIEKAIETTTSDKTFSAKIGDEASNLKLTLDLDAKALLVNKNELTDLTKDVLKDKIPQGFNLRGEQIEYDFGLDGHKDDKYELDVRISANLLPVVEMSDIAQKIRGKNPEIAKEFMNKEVPGFVRAEIRVKPSFPGKLKTLPHVAKNIEVELAADR</sequence>
<dbReference type="AlphaFoldDB" id="A0A1F7Y3R9"/>
<name>A0A1F7Y3R9_9BACT</name>
<reference evidence="2 3" key="1">
    <citation type="journal article" date="2016" name="Nat. Commun.">
        <title>Thousands of microbial genomes shed light on interconnected biogeochemical processes in an aquifer system.</title>
        <authorList>
            <person name="Anantharaman K."/>
            <person name="Brown C.T."/>
            <person name="Hug L.A."/>
            <person name="Sharon I."/>
            <person name="Castelle C.J."/>
            <person name="Probst A.J."/>
            <person name="Thomas B.C."/>
            <person name="Singh A."/>
            <person name="Wilkins M.J."/>
            <person name="Karaoz U."/>
            <person name="Brodie E.L."/>
            <person name="Williams K.H."/>
            <person name="Hubbard S.S."/>
            <person name="Banfield J.F."/>
        </authorList>
    </citation>
    <scope>NUCLEOTIDE SEQUENCE [LARGE SCALE GENOMIC DNA]</scope>
</reference>
<dbReference type="Proteomes" id="UP000178750">
    <property type="component" value="Unassembled WGS sequence"/>
</dbReference>
<evidence type="ECO:0000313" key="2">
    <source>
        <dbReference type="EMBL" id="OGM21195.1"/>
    </source>
</evidence>
<keyword evidence="1" id="KW-1133">Transmembrane helix</keyword>
<gene>
    <name evidence="2" type="ORF">A2863_04065</name>
</gene>
<dbReference type="EMBL" id="MGGF01000043">
    <property type="protein sequence ID" value="OGM21195.1"/>
    <property type="molecule type" value="Genomic_DNA"/>
</dbReference>
<feature type="transmembrane region" description="Helical" evidence="1">
    <location>
        <begin position="386"/>
        <end position="408"/>
    </location>
</feature>
<comment type="caution">
    <text evidence="2">The sequence shown here is derived from an EMBL/GenBank/DDBJ whole genome shotgun (WGS) entry which is preliminary data.</text>
</comment>
<evidence type="ECO:0008006" key="4">
    <source>
        <dbReference type="Google" id="ProtNLM"/>
    </source>
</evidence>
<protein>
    <recommendedName>
        <fullName evidence="4">Baseplate protein J-like domain-containing protein</fullName>
    </recommendedName>
</protein>
<evidence type="ECO:0000256" key="1">
    <source>
        <dbReference type="SAM" id="Phobius"/>
    </source>
</evidence>
<accession>A0A1F7Y3R9</accession>